<dbReference type="EMBL" id="NBYX01000002">
    <property type="protein sequence ID" value="ORT88202.1"/>
    <property type="molecule type" value="Genomic_DNA"/>
</dbReference>
<dbReference type="OrthoDB" id="8595802at2"/>
<proteinExistence type="predicted"/>
<reference evidence="2 3" key="1">
    <citation type="submission" date="2017-04" db="EMBL/GenBank/DDBJ databases">
        <title>Burkholderia puraquae sp. nov., a novel Burkholderia cepacia complex species from hospital setting samples.</title>
        <authorList>
            <person name="Martina P."/>
            <person name="Leguizamon M."/>
            <person name="Prieto C."/>
            <person name="Sousa S."/>
            <person name="Montanaro P."/>
            <person name="Draghi W."/>
            <person name="Staembler M."/>
            <person name="Bettiol M."/>
            <person name="Figoli C."/>
            <person name="Palau J."/>
            <person name="Alvarez F."/>
            <person name="Benetti S."/>
            <person name="Anchat E."/>
            <person name="Vescina C."/>
            <person name="Ferreras J."/>
            <person name="Lasch P."/>
            <person name="Lagares A."/>
            <person name="Zorreguieta A."/>
            <person name="Yantorno O."/>
            <person name="Bosch A."/>
        </authorList>
    </citation>
    <scope>NUCLEOTIDE SEQUENCE [LARGE SCALE GENOMIC DNA]</scope>
    <source>
        <strain evidence="2 3">CAMPA 1040</strain>
    </source>
</reference>
<comment type="caution">
    <text evidence="2">The sequence shown here is derived from an EMBL/GenBank/DDBJ whole genome shotgun (WGS) entry which is preliminary data.</text>
</comment>
<evidence type="ECO:0008006" key="4">
    <source>
        <dbReference type="Google" id="ProtNLM"/>
    </source>
</evidence>
<evidence type="ECO:0000313" key="3">
    <source>
        <dbReference type="Proteomes" id="UP000193146"/>
    </source>
</evidence>
<keyword evidence="1" id="KW-0732">Signal</keyword>
<evidence type="ECO:0000313" key="2">
    <source>
        <dbReference type="EMBL" id="ORT88202.1"/>
    </source>
</evidence>
<feature type="signal peptide" evidence="1">
    <location>
        <begin position="1"/>
        <end position="27"/>
    </location>
</feature>
<gene>
    <name evidence="2" type="ORF">B7G54_06250</name>
</gene>
<organism evidence="2 3">
    <name type="scientific">Burkholderia puraquae</name>
    <dbReference type="NCBI Taxonomy" id="1904757"/>
    <lineage>
        <taxon>Bacteria</taxon>
        <taxon>Pseudomonadati</taxon>
        <taxon>Pseudomonadota</taxon>
        <taxon>Betaproteobacteria</taxon>
        <taxon>Burkholderiales</taxon>
        <taxon>Burkholderiaceae</taxon>
        <taxon>Burkholderia</taxon>
        <taxon>Burkholderia cepacia complex</taxon>
    </lineage>
</organism>
<dbReference type="Proteomes" id="UP000193146">
    <property type="component" value="Unassembled WGS sequence"/>
</dbReference>
<keyword evidence="3" id="KW-1185">Reference proteome</keyword>
<accession>A0A1X1PMI9</accession>
<dbReference type="AlphaFoldDB" id="A0A1X1PMI9"/>
<feature type="chain" id="PRO_5012349035" description="SH3b domain-containing protein" evidence="1">
    <location>
        <begin position="28"/>
        <end position="125"/>
    </location>
</feature>
<protein>
    <recommendedName>
        <fullName evidence="4">SH3b domain-containing protein</fullName>
    </recommendedName>
</protein>
<name>A0A1X1PMI9_9BURK</name>
<sequence length="125" mass="13492">MRMTILIRTCIAMLAIGAGLGANGAHAKNAVDCAKLNAATSGPEDNFRPPASGTVIGAGRAYFYSAPDVQCMTKRTFIIPGDSVTVYKSHGRWYNIMYMNGKTGEDFEGWIEQGRVHLDGQYGAQ</sequence>
<evidence type="ECO:0000256" key="1">
    <source>
        <dbReference type="SAM" id="SignalP"/>
    </source>
</evidence>